<sequence length="53" mass="6451">MITSPDRWQTYGCLRKQCKHHNQCLNFCRKRFFFSITIHTIRDSTYLNNGTIR</sequence>
<accession>A0A0A9BVM5</accession>
<protein>
    <submittedName>
        <fullName evidence="1">Uncharacterized protein</fullName>
    </submittedName>
</protein>
<organism evidence="1">
    <name type="scientific">Arundo donax</name>
    <name type="common">Giant reed</name>
    <name type="synonym">Donax arundinaceus</name>
    <dbReference type="NCBI Taxonomy" id="35708"/>
    <lineage>
        <taxon>Eukaryota</taxon>
        <taxon>Viridiplantae</taxon>
        <taxon>Streptophyta</taxon>
        <taxon>Embryophyta</taxon>
        <taxon>Tracheophyta</taxon>
        <taxon>Spermatophyta</taxon>
        <taxon>Magnoliopsida</taxon>
        <taxon>Liliopsida</taxon>
        <taxon>Poales</taxon>
        <taxon>Poaceae</taxon>
        <taxon>PACMAD clade</taxon>
        <taxon>Arundinoideae</taxon>
        <taxon>Arundineae</taxon>
        <taxon>Arundo</taxon>
    </lineage>
</organism>
<reference evidence="1" key="1">
    <citation type="submission" date="2014-09" db="EMBL/GenBank/DDBJ databases">
        <authorList>
            <person name="Magalhaes I.L.F."/>
            <person name="Oliveira U."/>
            <person name="Santos F.R."/>
            <person name="Vidigal T.H.D.A."/>
            <person name="Brescovit A.D."/>
            <person name="Santos A.J."/>
        </authorList>
    </citation>
    <scope>NUCLEOTIDE SEQUENCE</scope>
    <source>
        <tissue evidence="1">Shoot tissue taken approximately 20 cm above the soil surface</tissue>
    </source>
</reference>
<name>A0A0A9BVM5_ARUDO</name>
<dbReference type="EMBL" id="GBRH01230529">
    <property type="protein sequence ID" value="JAD67366.1"/>
    <property type="molecule type" value="Transcribed_RNA"/>
</dbReference>
<proteinExistence type="predicted"/>
<reference evidence="1" key="2">
    <citation type="journal article" date="2015" name="Data Brief">
        <title>Shoot transcriptome of the giant reed, Arundo donax.</title>
        <authorList>
            <person name="Barrero R.A."/>
            <person name="Guerrero F.D."/>
            <person name="Moolhuijzen P."/>
            <person name="Goolsby J.A."/>
            <person name="Tidwell J."/>
            <person name="Bellgard S.E."/>
            <person name="Bellgard M.I."/>
        </authorList>
    </citation>
    <scope>NUCLEOTIDE SEQUENCE</scope>
    <source>
        <tissue evidence="1">Shoot tissue taken approximately 20 cm above the soil surface</tissue>
    </source>
</reference>
<dbReference type="AlphaFoldDB" id="A0A0A9BVM5"/>
<evidence type="ECO:0000313" key="1">
    <source>
        <dbReference type="EMBL" id="JAD67366.1"/>
    </source>
</evidence>